<dbReference type="GO" id="GO:0005975">
    <property type="term" value="P:carbohydrate metabolic process"/>
    <property type="evidence" value="ECO:0007669"/>
    <property type="project" value="InterPro"/>
</dbReference>
<dbReference type="SUPFAM" id="SSF57492">
    <property type="entry name" value="Trefoil"/>
    <property type="match status" value="1"/>
</dbReference>
<keyword evidence="1" id="KW-1015">Disulfide bond</keyword>
<organism evidence="5 6">
    <name type="scientific">Rhagologus leucostigma</name>
    <dbReference type="NCBI Taxonomy" id="156170"/>
    <lineage>
        <taxon>Eukaryota</taxon>
        <taxon>Metazoa</taxon>
        <taxon>Chordata</taxon>
        <taxon>Craniata</taxon>
        <taxon>Vertebrata</taxon>
        <taxon>Euteleostomi</taxon>
        <taxon>Archelosauria</taxon>
        <taxon>Archosauria</taxon>
        <taxon>Dinosauria</taxon>
        <taxon>Saurischia</taxon>
        <taxon>Theropoda</taxon>
        <taxon>Coelurosauria</taxon>
        <taxon>Aves</taxon>
        <taxon>Neognathae</taxon>
        <taxon>Neoaves</taxon>
        <taxon>Telluraves</taxon>
        <taxon>Australaves</taxon>
        <taxon>Passeriformes</taxon>
        <taxon>Corvoidea</taxon>
        <taxon>Pachycephalidae</taxon>
        <taxon>Rhagologus</taxon>
    </lineage>
</organism>
<dbReference type="EMBL" id="VZTD01000557">
    <property type="protein sequence ID" value="NXB14247.1"/>
    <property type="molecule type" value="Genomic_DNA"/>
</dbReference>
<dbReference type="Pfam" id="PF00088">
    <property type="entry name" value="Trefoil"/>
    <property type="match status" value="1"/>
</dbReference>
<dbReference type="GO" id="GO:0003824">
    <property type="term" value="F:catalytic activity"/>
    <property type="evidence" value="ECO:0007669"/>
    <property type="project" value="InterPro"/>
</dbReference>
<dbReference type="GO" id="GO:0030246">
    <property type="term" value="F:carbohydrate binding"/>
    <property type="evidence" value="ECO:0007669"/>
    <property type="project" value="InterPro"/>
</dbReference>
<sequence>QSLCERRGCCWSPQSEPGVPWCFFSSNHGYRLDGAVRDTSEGLEPPLRRLPAPSLFGADVGTVRLRAQFQSPARLRLQFTDPKKQRFEVPHDHVGSFSGPAASDPKYRLKI</sequence>
<gene>
    <name evidence="5" type="primary">Si_0</name>
    <name evidence="5" type="ORF">RHALEU_R07472</name>
</gene>
<evidence type="ECO:0000256" key="2">
    <source>
        <dbReference type="PROSITE-ProRule" id="PRU00779"/>
    </source>
</evidence>
<comment type="caution">
    <text evidence="2">Lacks conserved residue(s) required for the propagation of feature annotation.</text>
</comment>
<name>A0A7K8BGX1_9CORV</name>
<evidence type="ECO:0000256" key="3">
    <source>
        <dbReference type="SAM" id="MobiDB-lite"/>
    </source>
</evidence>
<evidence type="ECO:0000313" key="6">
    <source>
        <dbReference type="Proteomes" id="UP000564948"/>
    </source>
</evidence>
<evidence type="ECO:0000259" key="4">
    <source>
        <dbReference type="PROSITE" id="PS51448"/>
    </source>
</evidence>
<dbReference type="AlphaFoldDB" id="A0A7K8BGX1"/>
<protein>
    <submittedName>
        <fullName evidence="5">SUIS protein</fullName>
    </submittedName>
</protein>
<dbReference type="SUPFAM" id="SSF74650">
    <property type="entry name" value="Galactose mutarotase-like"/>
    <property type="match status" value="1"/>
</dbReference>
<reference evidence="5 6" key="1">
    <citation type="submission" date="2019-09" db="EMBL/GenBank/DDBJ databases">
        <title>Bird 10,000 Genomes (B10K) Project - Family phase.</title>
        <authorList>
            <person name="Zhang G."/>
        </authorList>
    </citation>
    <scope>NUCLEOTIDE SEQUENCE [LARGE SCALE GENOMIC DNA]</scope>
    <source>
        <strain evidence="5">B10K-DU-029-40</strain>
        <tissue evidence="5">Muscle</tissue>
    </source>
</reference>
<accession>A0A7K8BGX1</accession>
<dbReference type="InterPro" id="IPR011013">
    <property type="entry name" value="Gal_mutarotase_sf_dom"/>
</dbReference>
<dbReference type="InterPro" id="IPR044913">
    <property type="entry name" value="P_trefoil_dom_sf"/>
</dbReference>
<dbReference type="Gene3D" id="4.10.110.10">
    <property type="entry name" value="Spasmolytic Protein, domain 1"/>
    <property type="match status" value="1"/>
</dbReference>
<feature type="domain" description="P-type" evidence="4">
    <location>
        <begin position="1"/>
        <end position="26"/>
    </location>
</feature>
<dbReference type="PROSITE" id="PS51448">
    <property type="entry name" value="P_TREFOIL_2"/>
    <property type="match status" value="1"/>
</dbReference>
<comment type="caution">
    <text evidence="5">The sequence shown here is derived from an EMBL/GenBank/DDBJ whole genome shotgun (WGS) entry which is preliminary data.</text>
</comment>
<evidence type="ECO:0000256" key="1">
    <source>
        <dbReference type="ARBA" id="ARBA00023157"/>
    </source>
</evidence>
<dbReference type="CDD" id="cd00111">
    <property type="entry name" value="Trefoil"/>
    <property type="match status" value="1"/>
</dbReference>
<keyword evidence="6" id="KW-1185">Reference proteome</keyword>
<feature type="non-terminal residue" evidence="5">
    <location>
        <position position="111"/>
    </location>
</feature>
<dbReference type="Proteomes" id="UP000564948">
    <property type="component" value="Unassembled WGS sequence"/>
</dbReference>
<evidence type="ECO:0000313" key="5">
    <source>
        <dbReference type="EMBL" id="NXB14247.1"/>
    </source>
</evidence>
<dbReference type="InterPro" id="IPR000519">
    <property type="entry name" value="P_trefoil_dom"/>
</dbReference>
<feature type="region of interest" description="Disordered" evidence="3">
    <location>
        <begin position="90"/>
        <end position="111"/>
    </location>
</feature>
<proteinExistence type="predicted"/>
<feature type="non-terminal residue" evidence="5">
    <location>
        <position position="1"/>
    </location>
</feature>
<dbReference type="Gene3D" id="2.60.40.1760">
    <property type="entry name" value="glycosyl hydrolase (family 31)"/>
    <property type="match status" value="1"/>
</dbReference>